<dbReference type="EMBL" id="CP011805">
    <property type="protein sequence ID" value="AKM07007.1"/>
    <property type="molecule type" value="Genomic_DNA"/>
</dbReference>
<accession>A0A0G3X740</accession>
<dbReference type="Pfam" id="PF16220">
    <property type="entry name" value="DUF4880"/>
    <property type="match status" value="1"/>
</dbReference>
<dbReference type="Proteomes" id="UP000037643">
    <property type="component" value="Chromosome"/>
</dbReference>
<feature type="domain" description="FecR protein" evidence="2">
    <location>
        <begin position="154"/>
        <end position="244"/>
    </location>
</feature>
<dbReference type="InterPro" id="IPR012373">
    <property type="entry name" value="Ferrdict_sens_TM"/>
</dbReference>
<evidence type="ECO:0000313" key="4">
    <source>
        <dbReference type="EMBL" id="AKM07007.1"/>
    </source>
</evidence>
<dbReference type="InterPro" id="IPR032623">
    <property type="entry name" value="FecR_N"/>
</dbReference>
<keyword evidence="1" id="KW-0472">Membrane</keyword>
<dbReference type="RefSeq" id="WP_053043917.1">
    <property type="nucleotide sequence ID" value="NZ_LMVG01000001.1"/>
</dbReference>
<keyword evidence="1" id="KW-1133">Transmembrane helix</keyword>
<feature type="transmembrane region" description="Helical" evidence="1">
    <location>
        <begin position="91"/>
        <end position="113"/>
    </location>
</feature>
<sequence>MTRTDPTAAAGTAAAEDRAAEWLARLQAEDCSSEDWRRFCDWRDADSGNEAVFARYAQEWSALSELGEDSEIVKMRLEALALERDTASRPWLMSAAAGIVLFLAVGLAALSFWPEWNAEPGEPQIAVADQTGVDIANGQSVQRELGPDRFVQSYRSAIGQRSKIDLPDGSTIELNTDTVVEVAYTPQRREFRLLRGEALFDVERDPSRPFVVNADDDRVIALGTVFSVLKRSGEVVVSLIEGEIQVDRMADADRNAGRPVRSARLEAGQQLVSTNDREGFQVSALDRDRALGWRTGRLVFDGDRLGDVVEDLNRYTVRKLSIGDPALADMRVSGTFRTGSAEVFAKALVVVLPVTTSVDPANGSIVLQAAPGNP</sequence>
<dbReference type="PATRIC" id="fig|543877.4.peg.939"/>
<dbReference type="OrthoDB" id="7429207at2"/>
<evidence type="ECO:0000313" key="5">
    <source>
        <dbReference type="Proteomes" id="UP000037643"/>
    </source>
</evidence>
<dbReference type="KEGG" id="amx:AM2010_929"/>
<gene>
    <name evidence="4" type="ORF">AM2010_929</name>
</gene>
<dbReference type="PIRSF" id="PIRSF018266">
    <property type="entry name" value="FecR"/>
    <property type="match status" value="1"/>
</dbReference>
<evidence type="ECO:0008006" key="6">
    <source>
        <dbReference type="Google" id="ProtNLM"/>
    </source>
</evidence>
<proteinExistence type="predicted"/>
<organism evidence="4 5">
    <name type="scientific">Pelagerythrobacter marensis</name>
    <dbReference type="NCBI Taxonomy" id="543877"/>
    <lineage>
        <taxon>Bacteria</taxon>
        <taxon>Pseudomonadati</taxon>
        <taxon>Pseudomonadota</taxon>
        <taxon>Alphaproteobacteria</taxon>
        <taxon>Sphingomonadales</taxon>
        <taxon>Erythrobacteraceae</taxon>
        <taxon>Pelagerythrobacter</taxon>
    </lineage>
</organism>
<dbReference type="AlphaFoldDB" id="A0A0G3X740"/>
<dbReference type="InterPro" id="IPR006860">
    <property type="entry name" value="FecR"/>
</dbReference>
<dbReference type="STRING" id="543877.AM2010_929"/>
<feature type="domain" description="FecR N-terminal" evidence="3">
    <location>
        <begin position="17"/>
        <end position="57"/>
    </location>
</feature>
<dbReference type="Gene3D" id="2.60.120.1440">
    <property type="match status" value="1"/>
</dbReference>
<evidence type="ECO:0000259" key="2">
    <source>
        <dbReference type="Pfam" id="PF04773"/>
    </source>
</evidence>
<name>A0A0G3X740_9SPHN</name>
<dbReference type="PANTHER" id="PTHR30273:SF2">
    <property type="entry name" value="PROTEIN FECR"/>
    <property type="match status" value="1"/>
</dbReference>
<keyword evidence="1" id="KW-0812">Transmembrane</keyword>
<evidence type="ECO:0000259" key="3">
    <source>
        <dbReference type="Pfam" id="PF16220"/>
    </source>
</evidence>
<evidence type="ECO:0000256" key="1">
    <source>
        <dbReference type="SAM" id="Phobius"/>
    </source>
</evidence>
<dbReference type="GO" id="GO:0016989">
    <property type="term" value="F:sigma factor antagonist activity"/>
    <property type="evidence" value="ECO:0007669"/>
    <property type="project" value="TreeGrafter"/>
</dbReference>
<dbReference type="Pfam" id="PF04773">
    <property type="entry name" value="FecR"/>
    <property type="match status" value="1"/>
</dbReference>
<dbReference type="PANTHER" id="PTHR30273">
    <property type="entry name" value="PERIPLASMIC SIGNAL SENSOR AND SIGMA FACTOR ACTIVATOR FECR-RELATED"/>
    <property type="match status" value="1"/>
</dbReference>
<dbReference type="Gene3D" id="3.55.50.30">
    <property type="match status" value="1"/>
</dbReference>
<reference evidence="4 5" key="1">
    <citation type="submission" date="2015-06" db="EMBL/GenBank/DDBJ databases">
        <authorList>
            <person name="Kim K.M."/>
        </authorList>
    </citation>
    <scope>NUCLEOTIDE SEQUENCE [LARGE SCALE GENOMIC DNA]</scope>
    <source>
        <strain evidence="4 5">KCTC 22370</strain>
    </source>
</reference>
<protein>
    <recommendedName>
        <fullName evidence="6">FecR protein domain-containing protein</fullName>
    </recommendedName>
</protein>
<keyword evidence="5" id="KW-1185">Reference proteome</keyword>